<dbReference type="PANTHER" id="PTHR47990">
    <property type="entry name" value="2-OXOGLUTARATE (2OG) AND FE(II)-DEPENDENT OXYGENASE SUPERFAMILY PROTEIN-RELATED"/>
    <property type="match status" value="1"/>
</dbReference>
<dbReference type="GO" id="GO:0016491">
    <property type="term" value="F:oxidoreductase activity"/>
    <property type="evidence" value="ECO:0007669"/>
    <property type="project" value="UniProtKB-KW"/>
</dbReference>
<dbReference type="InterPro" id="IPR050231">
    <property type="entry name" value="Iron_ascorbate_oxido_reductase"/>
</dbReference>
<dbReference type="InterPro" id="IPR005123">
    <property type="entry name" value="Oxoglu/Fe-dep_dioxygenase_dom"/>
</dbReference>
<evidence type="ECO:0000313" key="3">
    <source>
        <dbReference type="EnsemblMetazoa" id="CLYHEMP023421.1"/>
    </source>
</evidence>
<dbReference type="Gene3D" id="2.60.120.330">
    <property type="entry name" value="B-lactam Antibiotic, Isopenicillin N Synthase, Chain"/>
    <property type="match status" value="1"/>
</dbReference>
<keyword evidence="4" id="KW-1185">Reference proteome</keyword>
<evidence type="ECO:0000313" key="4">
    <source>
        <dbReference type="Proteomes" id="UP000594262"/>
    </source>
</evidence>
<dbReference type="SUPFAM" id="SSF51197">
    <property type="entry name" value="Clavaminate synthase-like"/>
    <property type="match status" value="1"/>
</dbReference>
<organism evidence="3 4">
    <name type="scientific">Clytia hemisphaerica</name>
    <dbReference type="NCBI Taxonomy" id="252671"/>
    <lineage>
        <taxon>Eukaryota</taxon>
        <taxon>Metazoa</taxon>
        <taxon>Cnidaria</taxon>
        <taxon>Hydrozoa</taxon>
        <taxon>Hydroidolina</taxon>
        <taxon>Leptothecata</taxon>
        <taxon>Obeliida</taxon>
        <taxon>Clytiidae</taxon>
        <taxon>Clytia</taxon>
    </lineage>
</organism>
<evidence type="ECO:0000256" key="1">
    <source>
        <dbReference type="RuleBase" id="RU003682"/>
    </source>
</evidence>
<dbReference type="Pfam" id="PF14226">
    <property type="entry name" value="DIOX_N"/>
    <property type="match status" value="1"/>
</dbReference>
<dbReference type="OrthoDB" id="288590at2759"/>
<name>A0A7M5XL84_9CNID</name>
<sequence length="314" mass="36217">KKMEDERFPIIDISKLVESQGKDEAILNEAAKELMDGFSKWGFIYLRGHPIAKESIEKMFRDSEGFFKQPIEKKNEVLIDGADIDYVMGYVPFKKQTFDYSKPFDLKEAFDYMHHMKPEMKSKLSPAFFELFKDFFTQCHDLTLLLFRLLATSLGLEDLEFFHKAHDKLGRLGNTSIMRSLYYPAKEKSEILEEQSRCSEHTDYGTITLLFPKSKGLEVKSPSGHFIKAKVIPGTIVVNAADLLERWSSGRIKSTPHRVTIQTSDMSKPRQSMAFFVSPDNDCLVECLDGSNKYEPVNSFKYLDGRFKYNMIKS</sequence>
<dbReference type="InterPro" id="IPR026992">
    <property type="entry name" value="DIOX_N"/>
</dbReference>
<proteinExistence type="inferred from homology"/>
<protein>
    <recommendedName>
        <fullName evidence="2">Fe2OG dioxygenase domain-containing protein</fullName>
    </recommendedName>
</protein>
<dbReference type="PROSITE" id="PS51471">
    <property type="entry name" value="FE2OG_OXY"/>
    <property type="match status" value="1"/>
</dbReference>
<dbReference type="Pfam" id="PF03171">
    <property type="entry name" value="2OG-FeII_Oxy"/>
    <property type="match status" value="1"/>
</dbReference>
<dbReference type="InterPro" id="IPR027443">
    <property type="entry name" value="IPNS-like_sf"/>
</dbReference>
<keyword evidence="1" id="KW-0479">Metal-binding</keyword>
<feature type="domain" description="Fe2OG dioxygenase" evidence="2">
    <location>
        <begin position="174"/>
        <end position="279"/>
    </location>
</feature>
<accession>A0A7M5XL84</accession>
<keyword evidence="1" id="KW-0560">Oxidoreductase</keyword>
<dbReference type="InterPro" id="IPR044861">
    <property type="entry name" value="IPNS-like_FE2OG_OXY"/>
</dbReference>
<dbReference type="GO" id="GO:0046872">
    <property type="term" value="F:metal ion binding"/>
    <property type="evidence" value="ECO:0007669"/>
    <property type="project" value="UniProtKB-KW"/>
</dbReference>
<reference evidence="3" key="1">
    <citation type="submission" date="2021-01" db="UniProtKB">
        <authorList>
            <consortium name="EnsemblMetazoa"/>
        </authorList>
    </citation>
    <scope>IDENTIFICATION</scope>
</reference>
<keyword evidence="1" id="KW-0408">Iron</keyword>
<dbReference type="Proteomes" id="UP000594262">
    <property type="component" value="Unplaced"/>
</dbReference>
<dbReference type="AlphaFoldDB" id="A0A7M5XL84"/>
<dbReference type="FunFam" id="2.60.120.330:FF:000038">
    <property type="entry name" value="Si:dkey-10o6.2"/>
    <property type="match status" value="1"/>
</dbReference>
<comment type="similarity">
    <text evidence="1">Belongs to the iron/ascorbate-dependent oxidoreductase family.</text>
</comment>
<evidence type="ECO:0000259" key="2">
    <source>
        <dbReference type="PROSITE" id="PS51471"/>
    </source>
</evidence>
<dbReference type="EnsemblMetazoa" id="CLYHEMT023421.1">
    <property type="protein sequence ID" value="CLYHEMP023421.1"/>
    <property type="gene ID" value="CLYHEMG023421"/>
</dbReference>